<dbReference type="InterPro" id="IPR011707">
    <property type="entry name" value="Cu-oxidase-like_N"/>
</dbReference>
<protein>
    <recommendedName>
        <fullName evidence="3">Plastocyanin-like domain-containing protein</fullName>
    </recommendedName>
</protein>
<comment type="similarity">
    <text evidence="1">Belongs to the multicopper oxidase family.</text>
</comment>
<dbReference type="Proteomes" id="UP001157418">
    <property type="component" value="Unassembled WGS sequence"/>
</dbReference>
<dbReference type="InterPro" id="IPR008972">
    <property type="entry name" value="Cupredoxin"/>
</dbReference>
<evidence type="ECO:0000313" key="5">
    <source>
        <dbReference type="Proteomes" id="UP001157418"/>
    </source>
</evidence>
<keyword evidence="5" id="KW-1185">Reference proteome</keyword>
<dbReference type="EMBL" id="CAKMRJ010002330">
    <property type="protein sequence ID" value="CAH1428940.1"/>
    <property type="molecule type" value="Genomic_DNA"/>
</dbReference>
<feature type="signal peptide" evidence="2">
    <location>
        <begin position="1"/>
        <end position="24"/>
    </location>
</feature>
<dbReference type="SUPFAM" id="SSF49503">
    <property type="entry name" value="Cupredoxins"/>
    <property type="match status" value="1"/>
</dbReference>
<keyword evidence="2" id="KW-0732">Signal</keyword>
<organism evidence="4 5">
    <name type="scientific">Lactuca virosa</name>
    <dbReference type="NCBI Taxonomy" id="75947"/>
    <lineage>
        <taxon>Eukaryota</taxon>
        <taxon>Viridiplantae</taxon>
        <taxon>Streptophyta</taxon>
        <taxon>Embryophyta</taxon>
        <taxon>Tracheophyta</taxon>
        <taxon>Spermatophyta</taxon>
        <taxon>Magnoliopsida</taxon>
        <taxon>eudicotyledons</taxon>
        <taxon>Gunneridae</taxon>
        <taxon>Pentapetalae</taxon>
        <taxon>asterids</taxon>
        <taxon>campanulids</taxon>
        <taxon>Asterales</taxon>
        <taxon>Asteraceae</taxon>
        <taxon>Cichorioideae</taxon>
        <taxon>Cichorieae</taxon>
        <taxon>Lactucinae</taxon>
        <taxon>Lactuca</taxon>
    </lineage>
</organism>
<evidence type="ECO:0000259" key="3">
    <source>
        <dbReference type="Pfam" id="PF07732"/>
    </source>
</evidence>
<evidence type="ECO:0000313" key="4">
    <source>
        <dbReference type="EMBL" id="CAH1428940.1"/>
    </source>
</evidence>
<reference evidence="4 5" key="1">
    <citation type="submission" date="2022-01" db="EMBL/GenBank/DDBJ databases">
        <authorList>
            <person name="Xiong W."/>
            <person name="Schranz E."/>
        </authorList>
    </citation>
    <scope>NUCLEOTIDE SEQUENCE [LARGE SCALE GENOMIC DNA]</scope>
</reference>
<sequence length="84" mass="9618">MNQAIFRPFYLGLLAWLCVFFVKAEDPYRFFIFEVTYGQISPLGVSQRGILINGKFPGPTIDCITNDNVINKLDEPFLITWNGI</sequence>
<proteinExistence type="inferred from homology"/>
<feature type="chain" id="PRO_5043661684" description="Plastocyanin-like domain-containing protein" evidence="2">
    <location>
        <begin position="25"/>
        <end position="84"/>
    </location>
</feature>
<comment type="caution">
    <text evidence="4">The sequence shown here is derived from an EMBL/GenBank/DDBJ whole genome shotgun (WGS) entry which is preliminary data.</text>
</comment>
<accession>A0AAU9N3V5</accession>
<dbReference type="GO" id="GO:0005507">
    <property type="term" value="F:copper ion binding"/>
    <property type="evidence" value="ECO:0007669"/>
    <property type="project" value="InterPro"/>
</dbReference>
<feature type="domain" description="Plastocyanin-like" evidence="3">
    <location>
        <begin position="34"/>
        <end position="84"/>
    </location>
</feature>
<dbReference type="Gene3D" id="2.60.40.420">
    <property type="entry name" value="Cupredoxins - blue copper proteins"/>
    <property type="match status" value="1"/>
</dbReference>
<dbReference type="Pfam" id="PF07732">
    <property type="entry name" value="Cu-oxidase_3"/>
    <property type="match status" value="1"/>
</dbReference>
<evidence type="ECO:0000256" key="1">
    <source>
        <dbReference type="ARBA" id="ARBA00010609"/>
    </source>
</evidence>
<dbReference type="AlphaFoldDB" id="A0AAU9N3V5"/>
<evidence type="ECO:0000256" key="2">
    <source>
        <dbReference type="SAM" id="SignalP"/>
    </source>
</evidence>
<name>A0AAU9N3V5_9ASTR</name>
<gene>
    <name evidence="4" type="ORF">LVIROSA_LOCUS15833</name>
</gene>